<sequence>MLVYAVAPITRCGLVLAAATIQLTKRVWAIFMLAAVWLSRRPRGLYGSFLPPVPFSAGQSLSVPPAPQCMRRSHPILVGLISPPPPPSGGVVYKHRDVSASAGASTVLAECRKAVRQRSANPPNWVAARDRRHTAAPLASSPNASARPPPMRVAVDGRVGYYGGFQFPLHTSYAGDEPHVPFAPRGTRFLRVPARSHSPPPLRSIPPYPTFPPAHAASNPPPDPGYSTLPPFEDSMSACILVFFFAIAGSNAAQSRFFRLGPFITNLPSGRFFPQLERRKVNPILFNLAGWILGPLGRGSSLRPSTPLESDPLETALPMLYPEDFRRDWPQYIPLIEAQRT</sequence>
<feature type="compositionally biased region" description="Low complexity" evidence="1">
    <location>
        <begin position="135"/>
        <end position="146"/>
    </location>
</feature>
<evidence type="ECO:0000313" key="3">
    <source>
        <dbReference type="Proteomes" id="UP001219525"/>
    </source>
</evidence>
<organism evidence="2 3">
    <name type="scientific">Mycena pura</name>
    <dbReference type="NCBI Taxonomy" id="153505"/>
    <lineage>
        <taxon>Eukaryota</taxon>
        <taxon>Fungi</taxon>
        <taxon>Dikarya</taxon>
        <taxon>Basidiomycota</taxon>
        <taxon>Agaricomycotina</taxon>
        <taxon>Agaricomycetes</taxon>
        <taxon>Agaricomycetidae</taxon>
        <taxon>Agaricales</taxon>
        <taxon>Marasmiineae</taxon>
        <taxon>Mycenaceae</taxon>
        <taxon>Mycena</taxon>
    </lineage>
</organism>
<keyword evidence="3" id="KW-1185">Reference proteome</keyword>
<feature type="region of interest" description="Disordered" evidence="1">
    <location>
        <begin position="194"/>
        <end position="224"/>
    </location>
</feature>
<evidence type="ECO:0000256" key="1">
    <source>
        <dbReference type="SAM" id="MobiDB-lite"/>
    </source>
</evidence>
<feature type="compositionally biased region" description="Pro residues" evidence="1">
    <location>
        <begin position="198"/>
        <end position="212"/>
    </location>
</feature>
<reference evidence="2" key="1">
    <citation type="submission" date="2023-03" db="EMBL/GenBank/DDBJ databases">
        <title>Massive genome expansion in bonnet fungi (Mycena s.s.) driven by repeated elements and novel gene families across ecological guilds.</title>
        <authorList>
            <consortium name="Lawrence Berkeley National Laboratory"/>
            <person name="Harder C.B."/>
            <person name="Miyauchi S."/>
            <person name="Viragh M."/>
            <person name="Kuo A."/>
            <person name="Thoen E."/>
            <person name="Andreopoulos B."/>
            <person name="Lu D."/>
            <person name="Skrede I."/>
            <person name="Drula E."/>
            <person name="Henrissat B."/>
            <person name="Morin E."/>
            <person name="Kohler A."/>
            <person name="Barry K."/>
            <person name="LaButti K."/>
            <person name="Morin E."/>
            <person name="Salamov A."/>
            <person name="Lipzen A."/>
            <person name="Mereny Z."/>
            <person name="Hegedus B."/>
            <person name="Baldrian P."/>
            <person name="Stursova M."/>
            <person name="Weitz H."/>
            <person name="Taylor A."/>
            <person name="Grigoriev I.V."/>
            <person name="Nagy L.G."/>
            <person name="Martin F."/>
            <person name="Kauserud H."/>
        </authorList>
    </citation>
    <scope>NUCLEOTIDE SEQUENCE</scope>
    <source>
        <strain evidence="2">9144</strain>
    </source>
</reference>
<comment type="caution">
    <text evidence="2">The sequence shown here is derived from an EMBL/GenBank/DDBJ whole genome shotgun (WGS) entry which is preliminary data.</text>
</comment>
<dbReference type="EMBL" id="JARJCW010000050">
    <property type="protein sequence ID" value="KAJ7203571.1"/>
    <property type="molecule type" value="Genomic_DNA"/>
</dbReference>
<feature type="region of interest" description="Disordered" evidence="1">
    <location>
        <begin position="131"/>
        <end position="150"/>
    </location>
</feature>
<protein>
    <submittedName>
        <fullName evidence="2">Uncharacterized protein</fullName>
    </submittedName>
</protein>
<dbReference type="Proteomes" id="UP001219525">
    <property type="component" value="Unassembled WGS sequence"/>
</dbReference>
<evidence type="ECO:0000313" key="2">
    <source>
        <dbReference type="EMBL" id="KAJ7203571.1"/>
    </source>
</evidence>
<gene>
    <name evidence="2" type="ORF">GGX14DRAFT_570023</name>
</gene>
<dbReference type="AlphaFoldDB" id="A0AAD6V9N2"/>
<name>A0AAD6V9N2_9AGAR</name>
<proteinExistence type="predicted"/>
<accession>A0AAD6V9N2</accession>